<organism evidence="2 3">
    <name type="scientific">Ktedonobacter robiniae</name>
    <dbReference type="NCBI Taxonomy" id="2778365"/>
    <lineage>
        <taxon>Bacteria</taxon>
        <taxon>Bacillati</taxon>
        <taxon>Chloroflexota</taxon>
        <taxon>Ktedonobacteria</taxon>
        <taxon>Ktedonobacterales</taxon>
        <taxon>Ktedonobacteraceae</taxon>
        <taxon>Ktedonobacter</taxon>
    </lineage>
</organism>
<evidence type="ECO:0000313" key="2">
    <source>
        <dbReference type="EMBL" id="GHO60326.1"/>
    </source>
</evidence>
<feature type="compositionally biased region" description="Gly residues" evidence="1">
    <location>
        <begin position="107"/>
        <end position="117"/>
    </location>
</feature>
<protein>
    <submittedName>
        <fullName evidence="2">Uncharacterized protein</fullName>
    </submittedName>
</protein>
<accession>A0ABQ3V578</accession>
<sequence>MECRKRETRESGMALLQSGQHIGPKLNGSVVARVKRHPGHWWVTKSKRTNPVGEQRGLSKACGGRDEDDALVEASIEQGQETRASNDLMGGGRGRNLVASSKSGDKCGVGSGSGALL</sequence>
<evidence type="ECO:0000313" key="3">
    <source>
        <dbReference type="Proteomes" id="UP000654345"/>
    </source>
</evidence>
<dbReference type="Proteomes" id="UP000654345">
    <property type="component" value="Unassembled WGS sequence"/>
</dbReference>
<comment type="caution">
    <text evidence="2">The sequence shown here is derived from an EMBL/GenBank/DDBJ whole genome shotgun (WGS) entry which is preliminary data.</text>
</comment>
<gene>
    <name evidence="2" type="ORF">KSB_88010</name>
</gene>
<keyword evidence="3" id="KW-1185">Reference proteome</keyword>
<dbReference type="EMBL" id="BNJG01000005">
    <property type="protein sequence ID" value="GHO60326.1"/>
    <property type="molecule type" value="Genomic_DNA"/>
</dbReference>
<feature type="region of interest" description="Disordered" evidence="1">
    <location>
        <begin position="78"/>
        <end position="117"/>
    </location>
</feature>
<proteinExistence type="predicted"/>
<evidence type="ECO:0000256" key="1">
    <source>
        <dbReference type="SAM" id="MobiDB-lite"/>
    </source>
</evidence>
<name>A0ABQ3V578_9CHLR</name>
<reference evidence="2 3" key="1">
    <citation type="journal article" date="2021" name="Int. J. Syst. Evol. Microbiol.">
        <title>Reticulibacter mediterranei gen. nov., sp. nov., within the new family Reticulibacteraceae fam. nov., and Ktedonospora formicarum gen. nov., sp. nov., Ktedonobacter robiniae sp. nov., Dictyobacter formicarum sp. nov. and Dictyobacter arantiisoli sp. nov., belonging to the class Ktedonobacteria.</title>
        <authorList>
            <person name="Yabe S."/>
            <person name="Zheng Y."/>
            <person name="Wang C.M."/>
            <person name="Sakai Y."/>
            <person name="Abe K."/>
            <person name="Yokota A."/>
            <person name="Donadio S."/>
            <person name="Cavaletti L."/>
            <person name="Monciardini P."/>
        </authorList>
    </citation>
    <scope>NUCLEOTIDE SEQUENCE [LARGE SCALE GENOMIC DNA]</scope>
    <source>
        <strain evidence="2 3">SOSP1-30</strain>
    </source>
</reference>